<comment type="caution">
    <text evidence="1">The sequence shown here is derived from an EMBL/GenBank/DDBJ whole genome shotgun (WGS) entry which is preliminary data.</text>
</comment>
<keyword evidence="2" id="KW-1185">Reference proteome</keyword>
<gene>
    <name evidence="1" type="ORF">Baya_12248</name>
</gene>
<protein>
    <submittedName>
        <fullName evidence="1">Uncharacterized protein</fullName>
    </submittedName>
</protein>
<dbReference type="EMBL" id="VCAZ01000119">
    <property type="protein sequence ID" value="TSU62980.1"/>
    <property type="molecule type" value="Genomic_DNA"/>
</dbReference>
<dbReference type="AlphaFoldDB" id="A0A556V4Z2"/>
<sequence>MLCRSTPVLLPPPRGELQPGERLCNAQIRRVSPSSRHFSPARISPPHATHAISRVYFSYGLCVPAPFNTKKTALSHEPYGGYFTT</sequence>
<evidence type="ECO:0000313" key="1">
    <source>
        <dbReference type="EMBL" id="TSU62980.1"/>
    </source>
</evidence>
<name>A0A556V4Z2_BAGYA</name>
<reference evidence="1 2" key="1">
    <citation type="journal article" date="2019" name="Genome Biol. Evol.">
        <title>Whole-Genome Sequencing of the Giant Devil Catfish, Bagarius yarrelli.</title>
        <authorList>
            <person name="Jiang W."/>
            <person name="Lv Y."/>
            <person name="Cheng L."/>
            <person name="Yang K."/>
            <person name="Chao B."/>
            <person name="Wang X."/>
            <person name="Li Y."/>
            <person name="Pan X."/>
            <person name="You X."/>
            <person name="Zhang Y."/>
            <person name="Yang J."/>
            <person name="Li J."/>
            <person name="Zhang X."/>
            <person name="Liu S."/>
            <person name="Sun C."/>
            <person name="Yang J."/>
            <person name="Shi Q."/>
        </authorList>
    </citation>
    <scope>NUCLEOTIDE SEQUENCE [LARGE SCALE GENOMIC DNA]</scope>
    <source>
        <strain evidence="1">JWS20170419001</strain>
        <tissue evidence="1">Muscle</tissue>
    </source>
</reference>
<evidence type="ECO:0000313" key="2">
    <source>
        <dbReference type="Proteomes" id="UP000319801"/>
    </source>
</evidence>
<dbReference type="Proteomes" id="UP000319801">
    <property type="component" value="Unassembled WGS sequence"/>
</dbReference>
<accession>A0A556V4Z2</accession>
<organism evidence="1 2">
    <name type="scientific">Bagarius yarrelli</name>
    <name type="common">Goonch</name>
    <name type="synonym">Bagrus yarrelli</name>
    <dbReference type="NCBI Taxonomy" id="175774"/>
    <lineage>
        <taxon>Eukaryota</taxon>
        <taxon>Metazoa</taxon>
        <taxon>Chordata</taxon>
        <taxon>Craniata</taxon>
        <taxon>Vertebrata</taxon>
        <taxon>Euteleostomi</taxon>
        <taxon>Actinopterygii</taxon>
        <taxon>Neopterygii</taxon>
        <taxon>Teleostei</taxon>
        <taxon>Ostariophysi</taxon>
        <taxon>Siluriformes</taxon>
        <taxon>Sisoridae</taxon>
        <taxon>Sisorinae</taxon>
        <taxon>Bagarius</taxon>
    </lineage>
</organism>
<proteinExistence type="predicted"/>